<organism evidence="5 6">
    <name type="scientific">Catenuloplanes atrovinosus</name>
    <dbReference type="NCBI Taxonomy" id="137266"/>
    <lineage>
        <taxon>Bacteria</taxon>
        <taxon>Bacillati</taxon>
        <taxon>Actinomycetota</taxon>
        <taxon>Actinomycetes</taxon>
        <taxon>Micromonosporales</taxon>
        <taxon>Micromonosporaceae</taxon>
        <taxon>Catenuloplanes</taxon>
    </lineage>
</organism>
<dbReference type="PANTHER" id="PTHR42749:SF1">
    <property type="entry name" value="CELL SHAPE-DETERMINING PROTEIN MREB"/>
    <property type="match status" value="1"/>
</dbReference>
<dbReference type="PRINTS" id="PR00301">
    <property type="entry name" value="HEATSHOCK70"/>
</dbReference>
<dbReference type="Pfam" id="PF00012">
    <property type="entry name" value="HSP70"/>
    <property type="match status" value="1"/>
</dbReference>
<dbReference type="SUPFAM" id="SSF53067">
    <property type="entry name" value="Actin-like ATPase domain"/>
    <property type="match status" value="2"/>
</dbReference>
<evidence type="ECO:0000256" key="1">
    <source>
        <dbReference type="ARBA" id="ARBA00022741"/>
    </source>
</evidence>
<reference evidence="5" key="1">
    <citation type="submission" date="2023-07" db="EMBL/GenBank/DDBJ databases">
        <title>Sequencing the genomes of 1000 actinobacteria strains.</title>
        <authorList>
            <person name="Klenk H.-P."/>
        </authorList>
    </citation>
    <scope>NUCLEOTIDE SEQUENCE</scope>
    <source>
        <strain evidence="5">DSM 44707</strain>
    </source>
</reference>
<dbReference type="GO" id="GO:0140662">
    <property type="term" value="F:ATP-dependent protein folding chaperone"/>
    <property type="evidence" value="ECO:0007669"/>
    <property type="project" value="InterPro"/>
</dbReference>
<keyword evidence="1" id="KW-0547">Nucleotide-binding</keyword>
<accession>A0AAE4C8D5</accession>
<name>A0AAE4C8D5_9ACTN</name>
<dbReference type="RefSeq" id="WP_310362378.1">
    <property type="nucleotide sequence ID" value="NZ_JAVDYB010000001.1"/>
</dbReference>
<evidence type="ECO:0000256" key="3">
    <source>
        <dbReference type="ARBA" id="ARBA00023186"/>
    </source>
</evidence>
<proteinExistence type="predicted"/>
<dbReference type="EMBL" id="JAVDYB010000001">
    <property type="protein sequence ID" value="MDR7273674.1"/>
    <property type="molecule type" value="Genomic_DNA"/>
</dbReference>
<dbReference type="InterPro" id="IPR013126">
    <property type="entry name" value="Hsp_70_fam"/>
</dbReference>
<dbReference type="InterPro" id="IPR043129">
    <property type="entry name" value="ATPase_NBD"/>
</dbReference>
<dbReference type="AlphaFoldDB" id="A0AAE4C8D5"/>
<evidence type="ECO:0000313" key="6">
    <source>
        <dbReference type="Proteomes" id="UP001183643"/>
    </source>
</evidence>
<dbReference type="Gene3D" id="3.90.640.10">
    <property type="entry name" value="Actin, Chain A, domain 4"/>
    <property type="match status" value="1"/>
</dbReference>
<evidence type="ECO:0008006" key="7">
    <source>
        <dbReference type="Google" id="ProtNLM"/>
    </source>
</evidence>
<keyword evidence="2" id="KW-0067">ATP-binding</keyword>
<dbReference type="GO" id="GO:0005524">
    <property type="term" value="F:ATP binding"/>
    <property type="evidence" value="ECO:0007669"/>
    <property type="project" value="UniProtKB-KW"/>
</dbReference>
<sequence>MTAARLGIDFGTSSTVALISIDGRAPVPLLFDGSPLLPSAVWADPHGRLVVGRDALQAAQADPAAFEPSPKRHIDDDTLFLGVAQPSIVDVITAVFARVAAEAHQVAGAPVASAAITYPAAWAAPRRARLEAAARRVFPYVTLVSEPIAAASYVVRRAAAKIPPGGTVLVYDFGAGTFDASLVRADAHGLTVAATEGLDDTGGLDVDAAIVAHLESVYGPGDPAAWARLSMPATRADRRARRALWDAARDAKEVLSRAPSTVIALPGDREAPLGREQLDELARPVLARTVSTAARVTAAVGRPGGVFLVGGASRMPLAASLLHRALGVAPSLLDQPELVVAEGALYATEPPPAPVPAPTVVFPAARTASAPASGRGRRMPLIVASVAVVLAIAAAAASPMLLRPDTPVADPTGTPTGRPATEGAETAAPGGARPTGRPADPSTGGSSCLVGTWTKIEHREETLFGEDEDEVEAIGKGGGTLVLRPDGTYTHSFQGSKPLVVEYGGDTWEYVYGGEVTGRYEALDTGVMAMTDEKATGEVITRRDGATVETEPMPTSEREYDYYCDGPDELQLYGGEITYHLRRA</sequence>
<comment type="caution">
    <text evidence="5">The sequence shown here is derived from an EMBL/GenBank/DDBJ whole genome shotgun (WGS) entry which is preliminary data.</text>
</comment>
<dbReference type="Gene3D" id="3.30.420.40">
    <property type="match status" value="2"/>
</dbReference>
<feature type="compositionally biased region" description="Low complexity" evidence="4">
    <location>
        <begin position="416"/>
        <end position="439"/>
    </location>
</feature>
<evidence type="ECO:0000256" key="2">
    <source>
        <dbReference type="ARBA" id="ARBA00022840"/>
    </source>
</evidence>
<keyword evidence="3" id="KW-0143">Chaperone</keyword>
<keyword evidence="6" id="KW-1185">Reference proteome</keyword>
<dbReference type="Proteomes" id="UP001183643">
    <property type="component" value="Unassembled WGS sequence"/>
</dbReference>
<evidence type="ECO:0000256" key="4">
    <source>
        <dbReference type="SAM" id="MobiDB-lite"/>
    </source>
</evidence>
<gene>
    <name evidence="5" type="ORF">J2S41_000452</name>
</gene>
<feature type="region of interest" description="Disordered" evidence="4">
    <location>
        <begin position="402"/>
        <end position="449"/>
    </location>
</feature>
<evidence type="ECO:0000313" key="5">
    <source>
        <dbReference type="EMBL" id="MDR7273674.1"/>
    </source>
</evidence>
<protein>
    <recommendedName>
        <fullName evidence="7">Hsp70 protein</fullName>
    </recommendedName>
</protein>
<dbReference type="PANTHER" id="PTHR42749">
    <property type="entry name" value="CELL SHAPE-DETERMINING PROTEIN MREB"/>
    <property type="match status" value="1"/>
</dbReference>